<keyword evidence="3" id="KW-1185">Reference proteome</keyword>
<evidence type="ECO:0000313" key="3">
    <source>
        <dbReference type="Proteomes" id="UP001274830"/>
    </source>
</evidence>
<proteinExistence type="predicted"/>
<organism evidence="2 3">
    <name type="scientific">Recurvomyces mirabilis</name>
    <dbReference type="NCBI Taxonomy" id="574656"/>
    <lineage>
        <taxon>Eukaryota</taxon>
        <taxon>Fungi</taxon>
        <taxon>Dikarya</taxon>
        <taxon>Ascomycota</taxon>
        <taxon>Pezizomycotina</taxon>
        <taxon>Dothideomycetes</taxon>
        <taxon>Dothideomycetidae</taxon>
        <taxon>Mycosphaerellales</taxon>
        <taxon>Teratosphaeriaceae</taxon>
        <taxon>Recurvomyces</taxon>
    </lineage>
</organism>
<protein>
    <submittedName>
        <fullName evidence="2">Uncharacterized protein</fullName>
    </submittedName>
</protein>
<sequence>MKRTAEKSWSASQSSSQLKYSTPAKEHTAEQAKAKLKLKIAPAMRARGGNADWMLDIVLAESAGPDAEGAEAGEALQRRQIVLRACIEPVWRRSKSKLKSSVYLSQMVEHRRGSLRFGVQSEDSSLRDKQDAVIK</sequence>
<accession>A0AAE0TR52</accession>
<name>A0AAE0TR52_9PEZI</name>
<gene>
    <name evidence="2" type="ORF">LTR78_009676</name>
</gene>
<dbReference type="Proteomes" id="UP001274830">
    <property type="component" value="Unassembled WGS sequence"/>
</dbReference>
<evidence type="ECO:0000256" key="1">
    <source>
        <dbReference type="SAM" id="MobiDB-lite"/>
    </source>
</evidence>
<evidence type="ECO:0000313" key="2">
    <source>
        <dbReference type="EMBL" id="KAK3670436.1"/>
    </source>
</evidence>
<dbReference type="AlphaFoldDB" id="A0AAE0TR52"/>
<reference evidence="2" key="1">
    <citation type="submission" date="2023-07" db="EMBL/GenBank/DDBJ databases">
        <title>Black Yeasts Isolated from many extreme environments.</title>
        <authorList>
            <person name="Coleine C."/>
            <person name="Stajich J.E."/>
            <person name="Selbmann L."/>
        </authorList>
    </citation>
    <scope>NUCLEOTIDE SEQUENCE</scope>
    <source>
        <strain evidence="2">CCFEE 5485</strain>
    </source>
</reference>
<feature type="compositionally biased region" description="Low complexity" evidence="1">
    <location>
        <begin position="8"/>
        <end position="17"/>
    </location>
</feature>
<feature type="region of interest" description="Disordered" evidence="1">
    <location>
        <begin position="1"/>
        <end position="27"/>
    </location>
</feature>
<comment type="caution">
    <text evidence="2">The sequence shown here is derived from an EMBL/GenBank/DDBJ whole genome shotgun (WGS) entry which is preliminary data.</text>
</comment>
<dbReference type="EMBL" id="JAUTXT010000056">
    <property type="protein sequence ID" value="KAK3670436.1"/>
    <property type="molecule type" value="Genomic_DNA"/>
</dbReference>